<dbReference type="PANTHER" id="PTHR47243">
    <property type="entry name" value="SIALOADHESIN"/>
    <property type="match status" value="1"/>
</dbReference>
<keyword evidence="1" id="KW-0732">Signal</keyword>
<dbReference type="SMART" id="SM00408">
    <property type="entry name" value="IGc2"/>
    <property type="match status" value="1"/>
</dbReference>
<proteinExistence type="predicted"/>
<evidence type="ECO:0000256" key="1">
    <source>
        <dbReference type="SAM" id="SignalP"/>
    </source>
</evidence>
<dbReference type="GO" id="GO:0075512">
    <property type="term" value="P:clathrin-dependent endocytosis of virus by host cell"/>
    <property type="evidence" value="ECO:0007669"/>
    <property type="project" value="TreeGrafter"/>
</dbReference>
<sequence>MKKFSKIVVFYLKIFLFLSFVNCNGLNDDHIPVPFIQEKSDLLVPEGEQVLLPCKTNVFSEALISWYKDDVIVAENLTYSFRLRSTSRADAGYYHCVVKTSYGGIRSRKIKLDVGYLDPPSEIKSRSFIEVTLGQAVIIWPGSVQHEQRKQLSYSERRNEPWKSVINTLNETQKFLPGSYYLQAVPFPQAIWTINNAPLPNTLNIFVSQLEQAIALLNIDKDMNLKVIRARLINGYGNSTEGVFSQTHIIQVKDTPINTAVHSLDLVLPPKDASLILKDEQPGTAIFECVFNAR</sequence>
<dbReference type="GO" id="GO:0005769">
    <property type="term" value="C:early endosome"/>
    <property type="evidence" value="ECO:0007669"/>
    <property type="project" value="TreeGrafter"/>
</dbReference>
<organism evidence="3 4">
    <name type="scientific">Trichobilharzia regenti</name>
    <name type="common">Nasal bird schistosome</name>
    <dbReference type="NCBI Taxonomy" id="157069"/>
    <lineage>
        <taxon>Eukaryota</taxon>
        <taxon>Metazoa</taxon>
        <taxon>Spiralia</taxon>
        <taxon>Lophotrochozoa</taxon>
        <taxon>Platyhelminthes</taxon>
        <taxon>Trematoda</taxon>
        <taxon>Digenea</taxon>
        <taxon>Strigeidida</taxon>
        <taxon>Schistosomatoidea</taxon>
        <taxon>Schistosomatidae</taxon>
        <taxon>Trichobilharzia</taxon>
    </lineage>
</organism>
<dbReference type="InterPro" id="IPR003598">
    <property type="entry name" value="Ig_sub2"/>
</dbReference>
<dbReference type="PANTHER" id="PTHR47243:SF1">
    <property type="entry name" value="SIALOADHESIN"/>
    <property type="match status" value="1"/>
</dbReference>
<dbReference type="SUPFAM" id="SSF48726">
    <property type="entry name" value="Immunoglobulin"/>
    <property type="match status" value="1"/>
</dbReference>
<evidence type="ECO:0000313" key="4">
    <source>
        <dbReference type="WBParaSite" id="TREG1_138820.1"/>
    </source>
</evidence>
<dbReference type="Pfam" id="PF13895">
    <property type="entry name" value="Ig_2"/>
    <property type="match status" value="1"/>
</dbReference>
<evidence type="ECO:0000259" key="2">
    <source>
        <dbReference type="PROSITE" id="PS50835"/>
    </source>
</evidence>
<feature type="signal peptide" evidence="1">
    <location>
        <begin position="1"/>
        <end position="23"/>
    </location>
</feature>
<name>A0AA85J9W9_TRIRE</name>
<evidence type="ECO:0000313" key="3">
    <source>
        <dbReference type="Proteomes" id="UP000050795"/>
    </source>
</evidence>
<dbReference type="GO" id="GO:0005886">
    <property type="term" value="C:plasma membrane"/>
    <property type="evidence" value="ECO:0007669"/>
    <property type="project" value="TreeGrafter"/>
</dbReference>
<feature type="domain" description="Ig-like" evidence="2">
    <location>
        <begin position="32"/>
        <end position="111"/>
    </location>
</feature>
<dbReference type="SMART" id="SM00409">
    <property type="entry name" value="IG"/>
    <property type="match status" value="1"/>
</dbReference>
<reference evidence="4" key="2">
    <citation type="submission" date="2023-11" db="UniProtKB">
        <authorList>
            <consortium name="WormBaseParasite"/>
        </authorList>
    </citation>
    <scope>IDENTIFICATION</scope>
</reference>
<feature type="chain" id="PRO_5041687632" description="Ig-like domain-containing protein" evidence="1">
    <location>
        <begin position="24"/>
        <end position="294"/>
    </location>
</feature>
<dbReference type="InterPro" id="IPR013783">
    <property type="entry name" value="Ig-like_fold"/>
</dbReference>
<dbReference type="Gene3D" id="2.60.40.10">
    <property type="entry name" value="Immunoglobulins"/>
    <property type="match status" value="1"/>
</dbReference>
<dbReference type="PROSITE" id="PS50835">
    <property type="entry name" value="IG_LIKE"/>
    <property type="match status" value="1"/>
</dbReference>
<dbReference type="GO" id="GO:0046790">
    <property type="term" value="F:virion binding"/>
    <property type="evidence" value="ECO:0007669"/>
    <property type="project" value="TreeGrafter"/>
</dbReference>
<dbReference type="GO" id="GO:0005770">
    <property type="term" value="C:late endosome"/>
    <property type="evidence" value="ECO:0007669"/>
    <property type="project" value="TreeGrafter"/>
</dbReference>
<protein>
    <recommendedName>
        <fullName evidence="2">Ig-like domain-containing protein</fullName>
    </recommendedName>
</protein>
<dbReference type="WBParaSite" id="TREG1_138820.1">
    <property type="protein sequence ID" value="TREG1_138820.1"/>
    <property type="gene ID" value="TREG1_138820"/>
</dbReference>
<dbReference type="InterPro" id="IPR003599">
    <property type="entry name" value="Ig_sub"/>
</dbReference>
<keyword evidence="3" id="KW-1185">Reference proteome</keyword>
<dbReference type="Proteomes" id="UP000050795">
    <property type="component" value="Unassembled WGS sequence"/>
</dbReference>
<dbReference type="InterPro" id="IPR036179">
    <property type="entry name" value="Ig-like_dom_sf"/>
</dbReference>
<reference evidence="3" key="1">
    <citation type="submission" date="2022-06" db="EMBL/GenBank/DDBJ databases">
        <authorList>
            <person name="Berger JAMES D."/>
            <person name="Berger JAMES D."/>
        </authorList>
    </citation>
    <scope>NUCLEOTIDE SEQUENCE [LARGE SCALE GENOMIC DNA]</scope>
</reference>
<dbReference type="AlphaFoldDB" id="A0AA85J9W9"/>
<accession>A0AA85J9W9</accession>
<dbReference type="InterPro" id="IPR007110">
    <property type="entry name" value="Ig-like_dom"/>
</dbReference>